<gene>
    <name evidence="2" type="ORF">EXIGLDRAFT_773387</name>
</gene>
<sequence>MFSILRAVLALLSIFALSVVAAPAPDLRIDPSKVVPAQIADAAGQGGLPVPDAPPGLPNSGALPAVGAFGNAAGALAKLPLDAKTLEGVPKLP</sequence>
<evidence type="ECO:0000313" key="3">
    <source>
        <dbReference type="Proteomes" id="UP000077266"/>
    </source>
</evidence>
<evidence type="ECO:0000313" key="2">
    <source>
        <dbReference type="EMBL" id="KZV87668.1"/>
    </source>
</evidence>
<keyword evidence="3" id="KW-1185">Reference proteome</keyword>
<reference evidence="2 3" key="1">
    <citation type="journal article" date="2016" name="Mol. Biol. Evol.">
        <title>Comparative Genomics of Early-Diverging Mushroom-Forming Fungi Provides Insights into the Origins of Lignocellulose Decay Capabilities.</title>
        <authorList>
            <person name="Nagy L.G."/>
            <person name="Riley R."/>
            <person name="Tritt A."/>
            <person name="Adam C."/>
            <person name="Daum C."/>
            <person name="Floudas D."/>
            <person name="Sun H."/>
            <person name="Yadav J.S."/>
            <person name="Pangilinan J."/>
            <person name="Larsson K.H."/>
            <person name="Matsuura K."/>
            <person name="Barry K."/>
            <person name="Labutti K."/>
            <person name="Kuo R."/>
            <person name="Ohm R.A."/>
            <person name="Bhattacharya S.S."/>
            <person name="Shirouzu T."/>
            <person name="Yoshinaga Y."/>
            <person name="Martin F.M."/>
            <person name="Grigoriev I.V."/>
            <person name="Hibbett D.S."/>
        </authorList>
    </citation>
    <scope>NUCLEOTIDE SEQUENCE [LARGE SCALE GENOMIC DNA]</scope>
    <source>
        <strain evidence="2 3">HHB12029</strain>
    </source>
</reference>
<evidence type="ECO:0000256" key="1">
    <source>
        <dbReference type="SAM" id="SignalP"/>
    </source>
</evidence>
<dbReference type="Proteomes" id="UP000077266">
    <property type="component" value="Unassembled WGS sequence"/>
</dbReference>
<proteinExistence type="predicted"/>
<feature type="signal peptide" evidence="1">
    <location>
        <begin position="1"/>
        <end position="21"/>
    </location>
</feature>
<dbReference type="AlphaFoldDB" id="A0A165ETU6"/>
<name>A0A165ETU6_EXIGL</name>
<dbReference type="InParanoid" id="A0A165ETU6"/>
<feature type="chain" id="PRO_5007857395" evidence="1">
    <location>
        <begin position="22"/>
        <end position="93"/>
    </location>
</feature>
<organism evidence="2 3">
    <name type="scientific">Exidia glandulosa HHB12029</name>
    <dbReference type="NCBI Taxonomy" id="1314781"/>
    <lineage>
        <taxon>Eukaryota</taxon>
        <taxon>Fungi</taxon>
        <taxon>Dikarya</taxon>
        <taxon>Basidiomycota</taxon>
        <taxon>Agaricomycotina</taxon>
        <taxon>Agaricomycetes</taxon>
        <taxon>Auriculariales</taxon>
        <taxon>Exidiaceae</taxon>
        <taxon>Exidia</taxon>
    </lineage>
</organism>
<dbReference type="EMBL" id="KV426118">
    <property type="protein sequence ID" value="KZV87668.1"/>
    <property type="molecule type" value="Genomic_DNA"/>
</dbReference>
<keyword evidence="1" id="KW-0732">Signal</keyword>
<accession>A0A165ETU6</accession>
<protein>
    <submittedName>
        <fullName evidence="2">Uncharacterized protein</fullName>
    </submittedName>
</protein>